<protein>
    <submittedName>
        <fullName evidence="2">Uncharacterized protein</fullName>
    </submittedName>
</protein>
<organism evidence="2 3">
    <name type="scientific">Rotaria magnacalcarata</name>
    <dbReference type="NCBI Taxonomy" id="392030"/>
    <lineage>
        <taxon>Eukaryota</taxon>
        <taxon>Metazoa</taxon>
        <taxon>Spiralia</taxon>
        <taxon>Gnathifera</taxon>
        <taxon>Rotifera</taxon>
        <taxon>Eurotatoria</taxon>
        <taxon>Bdelloidea</taxon>
        <taxon>Philodinida</taxon>
        <taxon>Philodinidae</taxon>
        <taxon>Rotaria</taxon>
    </lineage>
</organism>
<dbReference type="EMBL" id="CAJOBJ010004506">
    <property type="protein sequence ID" value="CAF4002605.1"/>
    <property type="molecule type" value="Genomic_DNA"/>
</dbReference>
<dbReference type="AlphaFoldDB" id="A0A8S2NIA8"/>
<name>A0A8S2NIA8_9BILA</name>
<reference evidence="2" key="1">
    <citation type="submission" date="2021-02" db="EMBL/GenBank/DDBJ databases">
        <authorList>
            <person name="Nowell W R."/>
        </authorList>
    </citation>
    <scope>NUCLEOTIDE SEQUENCE</scope>
</reference>
<evidence type="ECO:0000313" key="3">
    <source>
        <dbReference type="Proteomes" id="UP000681720"/>
    </source>
</evidence>
<sequence>ELQTATNIRRQKMLTLSFILLFCLYLITAGLYIFVVHQSELVIIENPSLAIYETLHEQHSSNILCPCSQISVPYDRFFNVTFLLHQICTSSLVSSARLDYLTLLNTNRLPSWTSSDFARDFHTYGASYFQFVATFCLFARINIEDAQRVFVSTQFINNHLPPQSVLLQQIQSIFESFISQTRHHFTWLVNWIEVATMIDNFLTGENTNAQIIIDSNGQVIINDVTYMVVTKITHNSLSSSGRCSCGIEFDQCLLKPIIYTNGSNRLDFVQLFDELQVGCIPIIGLYRTTFDWWYSAT</sequence>
<dbReference type="Proteomes" id="UP000681720">
    <property type="component" value="Unassembled WGS sequence"/>
</dbReference>
<comment type="caution">
    <text evidence="2">The sequence shown here is derived from an EMBL/GenBank/DDBJ whole genome shotgun (WGS) entry which is preliminary data.</text>
</comment>
<feature type="non-terminal residue" evidence="2">
    <location>
        <position position="1"/>
    </location>
</feature>
<evidence type="ECO:0000313" key="2">
    <source>
        <dbReference type="EMBL" id="CAF4002605.1"/>
    </source>
</evidence>
<feature type="transmembrane region" description="Helical" evidence="1">
    <location>
        <begin position="13"/>
        <end position="35"/>
    </location>
</feature>
<evidence type="ECO:0000256" key="1">
    <source>
        <dbReference type="SAM" id="Phobius"/>
    </source>
</evidence>
<keyword evidence="1" id="KW-1133">Transmembrane helix</keyword>
<accession>A0A8S2NIA8</accession>
<keyword evidence="1" id="KW-0472">Membrane</keyword>
<keyword evidence="1" id="KW-0812">Transmembrane</keyword>
<proteinExistence type="predicted"/>
<gene>
    <name evidence="2" type="ORF">GIL414_LOCUS11847</name>
</gene>